<comment type="caution">
    <text evidence="2">The sequence shown here is derived from an EMBL/GenBank/DDBJ whole genome shotgun (WGS) entry which is preliminary data.</text>
</comment>
<evidence type="ECO:0000313" key="3">
    <source>
        <dbReference type="Proteomes" id="UP001054821"/>
    </source>
</evidence>
<evidence type="ECO:0000256" key="1">
    <source>
        <dbReference type="SAM" id="MobiDB-lite"/>
    </source>
</evidence>
<gene>
    <name evidence="2" type="ORF">L3X38_011249</name>
</gene>
<reference evidence="2 3" key="1">
    <citation type="journal article" date="2022" name="G3 (Bethesda)">
        <title>Whole-genome sequence and methylome profiling of the almond [Prunus dulcis (Mill.) D.A. Webb] cultivar 'Nonpareil'.</title>
        <authorList>
            <person name="D'Amico-Willman K.M."/>
            <person name="Ouma W.Z."/>
            <person name="Meulia T."/>
            <person name="Sideli G.M."/>
            <person name="Gradziel T.M."/>
            <person name="Fresnedo-Ramirez J."/>
        </authorList>
    </citation>
    <scope>NUCLEOTIDE SEQUENCE [LARGE SCALE GENOMIC DNA]</scope>
    <source>
        <strain evidence="2">Clone GOH B32 T37-40</strain>
    </source>
</reference>
<keyword evidence="3" id="KW-1185">Reference proteome</keyword>
<accession>A0AAD4ZFJ1</accession>
<name>A0AAD4ZFJ1_PRUDU</name>
<evidence type="ECO:0000313" key="2">
    <source>
        <dbReference type="EMBL" id="KAI5343373.1"/>
    </source>
</evidence>
<sequence length="137" mass="15115">MLAIFVADHALLAPPYLSSLYRYYPQPRQVSLRDIGWSCSLGRMLMPGILVCPSLSSNILVDFCKLELSIFGKYLEVPLIHSRITKATYRSVVDKVQQKLTAWKGKLLGLPGRATLSGGSTLGQEGSDDPLEGWKFG</sequence>
<dbReference type="EMBL" id="JAJFAZ020000002">
    <property type="protein sequence ID" value="KAI5343373.1"/>
    <property type="molecule type" value="Genomic_DNA"/>
</dbReference>
<proteinExistence type="predicted"/>
<feature type="region of interest" description="Disordered" evidence="1">
    <location>
        <begin position="118"/>
        <end position="137"/>
    </location>
</feature>
<dbReference type="AlphaFoldDB" id="A0AAD4ZFJ1"/>
<protein>
    <submittedName>
        <fullName evidence="2">Uncharacterized protein</fullName>
    </submittedName>
</protein>
<dbReference type="Proteomes" id="UP001054821">
    <property type="component" value="Chromosome 2"/>
</dbReference>
<organism evidence="2 3">
    <name type="scientific">Prunus dulcis</name>
    <name type="common">Almond</name>
    <name type="synonym">Amygdalus dulcis</name>
    <dbReference type="NCBI Taxonomy" id="3755"/>
    <lineage>
        <taxon>Eukaryota</taxon>
        <taxon>Viridiplantae</taxon>
        <taxon>Streptophyta</taxon>
        <taxon>Embryophyta</taxon>
        <taxon>Tracheophyta</taxon>
        <taxon>Spermatophyta</taxon>
        <taxon>Magnoliopsida</taxon>
        <taxon>eudicotyledons</taxon>
        <taxon>Gunneridae</taxon>
        <taxon>Pentapetalae</taxon>
        <taxon>rosids</taxon>
        <taxon>fabids</taxon>
        <taxon>Rosales</taxon>
        <taxon>Rosaceae</taxon>
        <taxon>Amygdaloideae</taxon>
        <taxon>Amygdaleae</taxon>
        <taxon>Prunus</taxon>
    </lineage>
</organism>